<evidence type="ECO:0000256" key="3">
    <source>
        <dbReference type="ARBA" id="ARBA00022741"/>
    </source>
</evidence>
<evidence type="ECO:0000259" key="8">
    <source>
        <dbReference type="PROSITE" id="PS50011"/>
    </source>
</evidence>
<dbReference type="PROSITE" id="PS50011">
    <property type="entry name" value="PROTEIN_KINASE_DOM"/>
    <property type="match status" value="1"/>
</dbReference>
<proteinExistence type="inferred from homology"/>
<evidence type="ECO:0000256" key="7">
    <source>
        <dbReference type="RuleBase" id="RU000304"/>
    </source>
</evidence>
<dbReference type="PROSITE" id="PS00107">
    <property type="entry name" value="PROTEIN_KINASE_ATP"/>
    <property type="match status" value="1"/>
</dbReference>
<sequence length="354" mass="40093">MPHHQHNPFVKKVLALFKKTHEGEKSQYPTELTKKYKIGEKQLGVGSFAVVKECVNLSTGEHCAVKIILKKVIAGKQHMLDSELDILKKVRHSHVVSLHDIYESDDAVYIITDLCTGGELFQRIVERGTYTESTAADLVRQLLEGLAYLHSMDIVHRDIKPENLLFKTPDEDAELLITDFGLSKLLKNHDQVLTTACGTPGYVAPEVLLGTGHGKPVDLWSVGVIMYTLLSGYTPFYGEDQNELFSAIMSGRYEFDDEYWSEISAEVAKNLIDRLLTFDPKDRITAEEALEHPWIMNKEEYGFNLAPTVRKGFNNRRTLQSLITVVAAINKMRIHHPLADLEVDEDEDEADREK</sequence>
<dbReference type="CDD" id="cd05117">
    <property type="entry name" value="STKc_CAMK"/>
    <property type="match status" value="1"/>
</dbReference>
<dbReference type="GO" id="GO:0004674">
    <property type="term" value="F:protein serine/threonine kinase activity"/>
    <property type="evidence" value="ECO:0007669"/>
    <property type="project" value="UniProtKB-KW"/>
</dbReference>
<keyword evidence="2" id="KW-0808">Transferase</keyword>
<dbReference type="Proteomes" id="UP000242414">
    <property type="component" value="Unassembled WGS sequence"/>
</dbReference>
<dbReference type="VEuPathDB" id="FungiDB:BCV72DRAFT_290868"/>
<evidence type="ECO:0000256" key="4">
    <source>
        <dbReference type="ARBA" id="ARBA00022777"/>
    </source>
</evidence>
<dbReference type="Pfam" id="PF00069">
    <property type="entry name" value="Pkinase"/>
    <property type="match status" value="1"/>
</dbReference>
<evidence type="ECO:0000256" key="1">
    <source>
        <dbReference type="ARBA" id="ARBA00022527"/>
    </source>
</evidence>
<keyword evidence="1 7" id="KW-0723">Serine/threonine-protein kinase</keyword>
<dbReference type="SUPFAM" id="SSF56112">
    <property type="entry name" value="Protein kinase-like (PK-like)"/>
    <property type="match status" value="1"/>
</dbReference>
<keyword evidence="3 6" id="KW-0547">Nucleotide-binding</keyword>
<feature type="domain" description="Protein kinase" evidence="8">
    <location>
        <begin position="37"/>
        <end position="295"/>
    </location>
</feature>
<dbReference type="FunFam" id="3.30.200.20:FF:000042">
    <property type="entry name" value="Aurora kinase A"/>
    <property type="match status" value="1"/>
</dbReference>
<evidence type="ECO:0000256" key="6">
    <source>
        <dbReference type="PROSITE-ProRule" id="PRU10141"/>
    </source>
</evidence>
<dbReference type="Gene3D" id="3.30.200.20">
    <property type="entry name" value="Phosphorylase Kinase, domain 1"/>
    <property type="match status" value="1"/>
</dbReference>
<dbReference type="InterPro" id="IPR008271">
    <property type="entry name" value="Ser/Thr_kinase_AS"/>
</dbReference>
<dbReference type="Gene3D" id="1.10.510.10">
    <property type="entry name" value="Transferase(Phosphotransferase) domain 1"/>
    <property type="match status" value="1"/>
</dbReference>
<dbReference type="FunFam" id="1.10.510.10:FF:000026">
    <property type="entry name" value="Calcium/calmodulin-dependent protein kinase type 1"/>
    <property type="match status" value="1"/>
</dbReference>
<keyword evidence="5 6" id="KW-0067">ATP-binding</keyword>
<dbReference type="GO" id="GO:0005524">
    <property type="term" value="F:ATP binding"/>
    <property type="evidence" value="ECO:0007669"/>
    <property type="project" value="UniProtKB-UniRule"/>
</dbReference>
<comment type="similarity">
    <text evidence="7">Belongs to the protein kinase superfamily.</text>
</comment>
<reference evidence="9" key="1">
    <citation type="journal article" date="2016" name="Proc. Natl. Acad. Sci. U.S.A.">
        <title>Lipid metabolic changes in an early divergent fungus govern the establishment of a mutualistic symbiosis with endobacteria.</title>
        <authorList>
            <person name="Lastovetsky O.A."/>
            <person name="Gaspar M.L."/>
            <person name="Mondo S.J."/>
            <person name="LaButti K.M."/>
            <person name="Sandor L."/>
            <person name="Grigoriev I.V."/>
            <person name="Henry S.A."/>
            <person name="Pawlowska T.E."/>
        </authorList>
    </citation>
    <scope>NUCLEOTIDE SEQUENCE [LARGE SCALE GENOMIC DNA]</scope>
    <source>
        <strain evidence="9">ATCC 52814</strain>
    </source>
</reference>
<dbReference type="InterPro" id="IPR000719">
    <property type="entry name" value="Prot_kinase_dom"/>
</dbReference>
<dbReference type="InterPro" id="IPR017441">
    <property type="entry name" value="Protein_kinase_ATP_BS"/>
</dbReference>
<dbReference type="InterPro" id="IPR011009">
    <property type="entry name" value="Kinase-like_dom_sf"/>
</dbReference>
<dbReference type="OrthoDB" id="40902at2759"/>
<dbReference type="PROSITE" id="PS00108">
    <property type="entry name" value="PROTEIN_KINASE_ST"/>
    <property type="match status" value="1"/>
</dbReference>
<name>A0A1X0R531_RHIZD</name>
<dbReference type="PANTHER" id="PTHR24347">
    <property type="entry name" value="SERINE/THREONINE-PROTEIN KINASE"/>
    <property type="match status" value="1"/>
</dbReference>
<dbReference type="EMBL" id="KV921910">
    <property type="protein sequence ID" value="ORE07081.1"/>
    <property type="molecule type" value="Genomic_DNA"/>
</dbReference>
<gene>
    <name evidence="9" type="ORF">BCV72DRAFT_290868</name>
</gene>
<keyword evidence="4 9" id="KW-0418">Kinase</keyword>
<feature type="binding site" evidence="6">
    <location>
        <position position="76"/>
    </location>
    <ligand>
        <name>ATP</name>
        <dbReference type="ChEBI" id="CHEBI:30616"/>
    </ligand>
</feature>
<protein>
    <submittedName>
        <fullName evidence="9">Pkinase-domain-containing protein</fullName>
    </submittedName>
</protein>
<dbReference type="AlphaFoldDB" id="A0A1X0R531"/>
<dbReference type="SMART" id="SM00220">
    <property type="entry name" value="S_TKc"/>
    <property type="match status" value="1"/>
</dbReference>
<evidence type="ECO:0000256" key="2">
    <source>
        <dbReference type="ARBA" id="ARBA00022679"/>
    </source>
</evidence>
<evidence type="ECO:0000256" key="5">
    <source>
        <dbReference type="ARBA" id="ARBA00022840"/>
    </source>
</evidence>
<organism evidence="9">
    <name type="scientific">Rhizopus microsporus var. microsporus</name>
    <dbReference type="NCBI Taxonomy" id="86635"/>
    <lineage>
        <taxon>Eukaryota</taxon>
        <taxon>Fungi</taxon>
        <taxon>Fungi incertae sedis</taxon>
        <taxon>Mucoromycota</taxon>
        <taxon>Mucoromycotina</taxon>
        <taxon>Mucoromycetes</taxon>
        <taxon>Mucorales</taxon>
        <taxon>Mucorineae</taxon>
        <taxon>Rhizopodaceae</taxon>
        <taxon>Rhizopus</taxon>
    </lineage>
</organism>
<evidence type="ECO:0000313" key="9">
    <source>
        <dbReference type="EMBL" id="ORE07081.1"/>
    </source>
</evidence>
<accession>A0A1X0R531</accession>